<feature type="domain" description="Fungal-type protein kinase" evidence="2">
    <location>
        <begin position="4"/>
        <end position="161"/>
    </location>
</feature>
<organism evidence="3 4">
    <name type="scientific">Grifola frondosa</name>
    <name type="common">Maitake</name>
    <name type="synonym">Polyporus frondosus</name>
    <dbReference type="NCBI Taxonomy" id="5627"/>
    <lineage>
        <taxon>Eukaryota</taxon>
        <taxon>Fungi</taxon>
        <taxon>Dikarya</taxon>
        <taxon>Basidiomycota</taxon>
        <taxon>Agaricomycotina</taxon>
        <taxon>Agaricomycetes</taxon>
        <taxon>Polyporales</taxon>
        <taxon>Grifolaceae</taxon>
        <taxon>Grifola</taxon>
    </lineage>
</organism>
<dbReference type="PANTHER" id="PTHR38248">
    <property type="entry name" value="FUNK1 6"/>
    <property type="match status" value="1"/>
</dbReference>
<dbReference type="OrthoDB" id="5584477at2759"/>
<feature type="region of interest" description="Disordered" evidence="1">
    <location>
        <begin position="485"/>
        <end position="537"/>
    </location>
</feature>
<feature type="region of interest" description="Disordered" evidence="1">
    <location>
        <begin position="435"/>
        <end position="455"/>
    </location>
</feature>
<dbReference type="AlphaFoldDB" id="A0A1C7MAQ3"/>
<evidence type="ECO:0000256" key="1">
    <source>
        <dbReference type="SAM" id="MobiDB-lite"/>
    </source>
</evidence>
<evidence type="ECO:0000313" key="4">
    <source>
        <dbReference type="Proteomes" id="UP000092993"/>
    </source>
</evidence>
<feature type="compositionally biased region" description="Basic and acidic residues" evidence="1">
    <location>
        <begin position="487"/>
        <end position="525"/>
    </location>
</feature>
<dbReference type="EMBL" id="LUGG01000006">
    <property type="protein sequence ID" value="OBZ74000.1"/>
    <property type="molecule type" value="Genomic_DNA"/>
</dbReference>
<dbReference type="PANTHER" id="PTHR38248:SF2">
    <property type="entry name" value="FUNK1 11"/>
    <property type="match status" value="1"/>
</dbReference>
<dbReference type="Proteomes" id="UP000092993">
    <property type="component" value="Unassembled WGS sequence"/>
</dbReference>
<feature type="domain" description="Fungal-type protein kinase" evidence="2">
    <location>
        <begin position="185"/>
        <end position="320"/>
    </location>
</feature>
<dbReference type="Pfam" id="PF17667">
    <property type="entry name" value="Pkinase_fungal"/>
    <property type="match status" value="2"/>
</dbReference>
<evidence type="ECO:0000259" key="2">
    <source>
        <dbReference type="Pfam" id="PF17667"/>
    </source>
</evidence>
<name>A0A1C7MAQ3_GRIFR</name>
<dbReference type="InterPro" id="IPR040976">
    <property type="entry name" value="Pkinase_fungal"/>
</dbReference>
<comment type="caution">
    <text evidence="3">The sequence shown here is derived from an EMBL/GenBank/DDBJ whole genome shotgun (WGS) entry which is preliminary data.</text>
</comment>
<feature type="compositionally biased region" description="Acidic residues" evidence="1">
    <location>
        <begin position="437"/>
        <end position="447"/>
    </location>
</feature>
<evidence type="ECO:0000313" key="3">
    <source>
        <dbReference type="EMBL" id="OBZ74000.1"/>
    </source>
</evidence>
<accession>A0A1C7MAQ3</accession>
<reference evidence="3 4" key="1">
    <citation type="submission" date="2016-03" db="EMBL/GenBank/DDBJ databases">
        <title>Whole genome sequencing of Grifola frondosa 9006-11.</title>
        <authorList>
            <person name="Min B."/>
            <person name="Park H."/>
            <person name="Kim J.-G."/>
            <person name="Cho H."/>
            <person name="Oh Y.-L."/>
            <person name="Kong W.-S."/>
            <person name="Choi I.-G."/>
        </authorList>
    </citation>
    <scope>NUCLEOTIDE SEQUENCE [LARGE SCALE GENOMIC DNA]</scope>
    <source>
        <strain evidence="3 4">9006-11</strain>
    </source>
</reference>
<protein>
    <recommendedName>
        <fullName evidence="2">Fungal-type protein kinase domain-containing protein</fullName>
    </recommendedName>
</protein>
<sequence>MSREHRTHIYTVLVLHKFARLIRWDHSGAVVTEKFNYKAHPEILGEFFWRFAHMTDEAQGYDPTAQLVSPGTTLYRLMDQMAAEKLSQSFDYIRVAFQKSLDARWLRYKLAVEDKERGTRYFLVGKPQHISSGLVGHGTRSYVAIDVEKEEFVHLKDHWRLDYDVMDEEEKQDEKDGHPLRTGGPHLEVHYRLVEKEVGQPLSEFETSLELVKLISDCIIAHEDAVKFARVFHRDVSPGNMIMYPVEETDHEGVTEHIWTGLLNGWELSEAIAKPGLADAARRANRIGAWQFRSSAILDDKRRRPMIEDELESFFYVLVYYGVRYLKHNSEDVASFMLAFFERCSFSNGEYSCGLDKRLAIHSGKLKWTDNRKIVFKGEGSRRHPLNHLIATMLPWFQGRYHMMERERELLEESTSGTDTQAETQTNNYAAFVTDKDIDDEDDDSTENEAGSNGGEIKFVKAASRLNSHRAMRLLLRKAVKTANWPSDDKLGDQLPKEYTSKRTRRSKDSDATTIAEKRRPKDILADIYTRKRPRHA</sequence>
<proteinExistence type="predicted"/>
<keyword evidence="4" id="KW-1185">Reference proteome</keyword>
<dbReference type="OMA" id="NDWEMSK"/>
<gene>
    <name evidence="3" type="ORF">A0H81_06312</name>
</gene>